<dbReference type="OrthoDB" id="9806359at2"/>
<dbReference type="KEGG" id="lal:AT746_05265"/>
<dbReference type="InterPro" id="IPR054566">
    <property type="entry name" value="ManC/GMP-like_b-helix"/>
</dbReference>
<dbReference type="InterPro" id="IPR051161">
    <property type="entry name" value="Mannose-6P_isomerase_type2"/>
</dbReference>
<protein>
    <recommendedName>
        <fullName evidence="3">mannose-1-phosphate guanylyltransferase</fullName>
        <ecNumber evidence="3">2.7.7.13</ecNumber>
    </recommendedName>
</protein>
<dbReference type="STRING" id="1526571.AT746_05265"/>
<comment type="catalytic activity">
    <reaction evidence="8">
        <text>alpha-D-mannose 1-phosphate + GTP + H(+) = GDP-alpha-D-mannose + diphosphate</text>
        <dbReference type="Rhea" id="RHEA:15229"/>
        <dbReference type="ChEBI" id="CHEBI:15378"/>
        <dbReference type="ChEBI" id="CHEBI:33019"/>
        <dbReference type="ChEBI" id="CHEBI:37565"/>
        <dbReference type="ChEBI" id="CHEBI:57527"/>
        <dbReference type="ChEBI" id="CHEBI:58409"/>
        <dbReference type="EC" id="2.7.7.13"/>
    </reaction>
</comment>
<evidence type="ECO:0000259" key="10">
    <source>
        <dbReference type="Pfam" id="PF00483"/>
    </source>
</evidence>
<dbReference type="FunFam" id="2.60.120.10:FF:000032">
    <property type="entry name" value="Mannose-1-phosphate guanylyltransferase/mannose-6-phosphate isomerase"/>
    <property type="match status" value="1"/>
</dbReference>
<dbReference type="InterPro" id="IPR011051">
    <property type="entry name" value="RmlC_Cupin_sf"/>
</dbReference>
<dbReference type="CDD" id="cd02213">
    <property type="entry name" value="cupin_PMI_typeII_C"/>
    <property type="match status" value="1"/>
</dbReference>
<evidence type="ECO:0000313" key="13">
    <source>
        <dbReference type="EMBL" id="ALS97739.1"/>
    </source>
</evidence>
<dbReference type="InterPro" id="IPR029044">
    <property type="entry name" value="Nucleotide-diphossugar_trans"/>
</dbReference>
<reference evidence="13 14" key="1">
    <citation type="submission" date="2015-12" db="EMBL/GenBank/DDBJ databases">
        <title>Complete genome of Lacimicrobium alkaliphilum KCTC 32984.</title>
        <authorList>
            <person name="Kim S.-G."/>
            <person name="Lee Y.-J."/>
        </authorList>
    </citation>
    <scope>NUCLEOTIDE SEQUENCE [LARGE SCALE GENOMIC DNA]</scope>
    <source>
        <strain evidence="13 14">YelD216</strain>
    </source>
</reference>
<dbReference type="GO" id="GO:0000271">
    <property type="term" value="P:polysaccharide biosynthetic process"/>
    <property type="evidence" value="ECO:0007669"/>
    <property type="project" value="InterPro"/>
</dbReference>
<dbReference type="Proteomes" id="UP000068447">
    <property type="component" value="Chromosome"/>
</dbReference>
<dbReference type="Gene3D" id="3.90.550.10">
    <property type="entry name" value="Spore Coat Polysaccharide Biosynthesis Protein SpsA, Chain A"/>
    <property type="match status" value="1"/>
</dbReference>
<evidence type="ECO:0000259" key="11">
    <source>
        <dbReference type="Pfam" id="PF01050"/>
    </source>
</evidence>
<dbReference type="InterPro" id="IPR014710">
    <property type="entry name" value="RmlC-like_jellyroll"/>
</dbReference>
<proteinExistence type="inferred from homology"/>
<evidence type="ECO:0000259" key="12">
    <source>
        <dbReference type="Pfam" id="PF22640"/>
    </source>
</evidence>
<evidence type="ECO:0000313" key="14">
    <source>
        <dbReference type="Proteomes" id="UP000068447"/>
    </source>
</evidence>
<dbReference type="InterPro" id="IPR006375">
    <property type="entry name" value="Man1P_GuaTrfase/Man6P_Isoase"/>
</dbReference>
<organism evidence="13 14">
    <name type="scientific">Lacimicrobium alkaliphilum</name>
    <dbReference type="NCBI Taxonomy" id="1526571"/>
    <lineage>
        <taxon>Bacteria</taxon>
        <taxon>Pseudomonadati</taxon>
        <taxon>Pseudomonadota</taxon>
        <taxon>Gammaproteobacteria</taxon>
        <taxon>Alteromonadales</taxon>
        <taxon>Alteromonadaceae</taxon>
        <taxon>Lacimicrobium</taxon>
    </lineage>
</organism>
<name>A0A0U2QKH9_9ALTE</name>
<dbReference type="SUPFAM" id="SSF51182">
    <property type="entry name" value="RmlC-like cupins"/>
    <property type="match status" value="1"/>
</dbReference>
<dbReference type="SUPFAM" id="SSF53448">
    <property type="entry name" value="Nucleotide-diphospho-sugar transferases"/>
    <property type="match status" value="1"/>
</dbReference>
<feature type="domain" description="Nucleotidyl transferase" evidence="10">
    <location>
        <begin position="2"/>
        <end position="286"/>
    </location>
</feature>
<dbReference type="InterPro" id="IPR001538">
    <property type="entry name" value="Man6P_isomerase-2_C"/>
</dbReference>
<dbReference type="GO" id="GO:0004475">
    <property type="term" value="F:mannose-1-phosphate guanylyltransferase (GTP) activity"/>
    <property type="evidence" value="ECO:0007669"/>
    <property type="project" value="UniProtKB-EC"/>
</dbReference>
<evidence type="ECO:0000256" key="4">
    <source>
        <dbReference type="ARBA" id="ARBA00022679"/>
    </source>
</evidence>
<feature type="domain" description="MannoseP isomerase/GMP-like beta-helix" evidence="12">
    <location>
        <begin position="300"/>
        <end position="346"/>
    </location>
</feature>
<evidence type="ECO:0000256" key="7">
    <source>
        <dbReference type="ARBA" id="ARBA00023134"/>
    </source>
</evidence>
<dbReference type="EC" id="2.7.7.13" evidence="3"/>
<comment type="similarity">
    <text evidence="2 9">Belongs to the mannose-6-phosphate isomerase type 2 family.</text>
</comment>
<dbReference type="Pfam" id="PF00483">
    <property type="entry name" value="NTP_transferase"/>
    <property type="match status" value="1"/>
</dbReference>
<gene>
    <name evidence="13" type="primary">cpsB</name>
    <name evidence="13" type="ORF">AT746_05265</name>
</gene>
<feature type="domain" description="Mannose-6-phosphate isomerase type II C-terminal" evidence="11">
    <location>
        <begin position="351"/>
        <end position="464"/>
    </location>
</feature>
<dbReference type="PANTHER" id="PTHR46390">
    <property type="entry name" value="MANNOSE-1-PHOSPHATE GUANYLYLTRANSFERASE"/>
    <property type="match status" value="1"/>
</dbReference>
<dbReference type="Pfam" id="PF01050">
    <property type="entry name" value="MannoseP_isomer"/>
    <property type="match status" value="1"/>
</dbReference>
<keyword evidence="4 13" id="KW-0808">Transferase</keyword>
<dbReference type="Gene3D" id="2.60.120.10">
    <property type="entry name" value="Jelly Rolls"/>
    <property type="match status" value="1"/>
</dbReference>
<keyword evidence="7" id="KW-0342">GTP-binding</keyword>
<dbReference type="RefSeq" id="WP_062477440.1">
    <property type="nucleotide sequence ID" value="NZ_CP013650.1"/>
</dbReference>
<evidence type="ECO:0000256" key="1">
    <source>
        <dbReference type="ARBA" id="ARBA00004823"/>
    </source>
</evidence>
<keyword evidence="5" id="KW-0548">Nucleotidyltransferase</keyword>
<dbReference type="GO" id="GO:0009298">
    <property type="term" value="P:GDP-mannose biosynthetic process"/>
    <property type="evidence" value="ECO:0007669"/>
    <property type="project" value="UniProtKB-UniPathway"/>
</dbReference>
<dbReference type="UniPathway" id="UPA00126">
    <property type="reaction ID" value="UER00930"/>
</dbReference>
<keyword evidence="6" id="KW-0547">Nucleotide-binding</keyword>
<evidence type="ECO:0000256" key="5">
    <source>
        <dbReference type="ARBA" id="ARBA00022695"/>
    </source>
</evidence>
<dbReference type="CDD" id="cd02509">
    <property type="entry name" value="GDP-M1P_Guanylyltransferase"/>
    <property type="match status" value="1"/>
</dbReference>
<evidence type="ECO:0000256" key="9">
    <source>
        <dbReference type="RuleBase" id="RU004190"/>
    </source>
</evidence>
<dbReference type="InterPro" id="IPR049577">
    <property type="entry name" value="GMPP_N"/>
</dbReference>
<keyword evidence="14" id="KW-1185">Reference proteome</keyword>
<evidence type="ECO:0000256" key="6">
    <source>
        <dbReference type="ARBA" id="ARBA00022741"/>
    </source>
</evidence>
<evidence type="ECO:0000256" key="8">
    <source>
        <dbReference type="ARBA" id="ARBA00047343"/>
    </source>
</evidence>
<comment type="pathway">
    <text evidence="1">Nucleotide-sugar biosynthesis; GDP-alpha-D-mannose biosynthesis; GDP-alpha-D-mannose from alpha-D-mannose 1-phosphate (GTP route): step 1/1.</text>
</comment>
<dbReference type="FunFam" id="3.90.550.10:FF:000046">
    <property type="entry name" value="Mannose-1-phosphate guanylyltransferase (GDP)"/>
    <property type="match status" value="1"/>
</dbReference>
<dbReference type="InterPro" id="IPR005835">
    <property type="entry name" value="NTP_transferase_dom"/>
</dbReference>
<sequence length="471" mass="52616">MKPIIMAGGVGSRLWPKSRAAFPKQFLPLTNEHSMLQETLHRLEGLNNEAPIFVCNEAHRFIVAEQLLQSGIEHDGILLEPMGKNTAPAIALAALHAMQQGQDPVLLVLAADHLIEDIAAFHQAIANAEQLALQDKLVTFGIVPTSAHTGYGYIRQGDAIPGDENGFSVSEFVEKPDLDTAQQYLQDGGYLWNSGMFMFKASRYLQELQKFVPDIYQSCKAAIESEQQDLDFVRVNAETFAQCPSDSIDYAVMEKTDAAAVVPLDAGWSDVGSWSSLWEVLPKDEQGNVVRGDVILEQVNNSYINAEQRLVSVIGLDDVIVIETKDAMLVAHKDKVQEIKKVVDKLKAAKRPEYEFHREVFRPWGSYDSLDQAERFQVKRIKVKPGEKLSIQMHHHRAEHWIVVTGTAKVTCDDKTFLMTENESTYIPIGTTHSLENPGKIPLELIEVQSGAYLGEDDIVRFSDRYGRVKS</sequence>
<dbReference type="Pfam" id="PF22640">
    <property type="entry name" value="ManC_GMP_beta-helix"/>
    <property type="match status" value="1"/>
</dbReference>
<dbReference type="PANTHER" id="PTHR46390:SF1">
    <property type="entry name" value="MANNOSE-1-PHOSPHATE GUANYLYLTRANSFERASE"/>
    <property type="match status" value="1"/>
</dbReference>
<dbReference type="EMBL" id="CP013650">
    <property type="protein sequence ID" value="ALS97739.1"/>
    <property type="molecule type" value="Genomic_DNA"/>
</dbReference>
<accession>A0A0U2QKH9</accession>
<dbReference type="AlphaFoldDB" id="A0A0U2QKH9"/>
<evidence type="ECO:0000256" key="3">
    <source>
        <dbReference type="ARBA" id="ARBA00012387"/>
    </source>
</evidence>
<dbReference type="NCBIfam" id="TIGR01479">
    <property type="entry name" value="GMP_PMI"/>
    <property type="match status" value="1"/>
</dbReference>
<evidence type="ECO:0000256" key="2">
    <source>
        <dbReference type="ARBA" id="ARBA00006115"/>
    </source>
</evidence>
<dbReference type="GO" id="GO:0005525">
    <property type="term" value="F:GTP binding"/>
    <property type="evidence" value="ECO:0007669"/>
    <property type="project" value="UniProtKB-KW"/>
</dbReference>